<protein>
    <submittedName>
        <fullName evidence="2">Uncharacterized protein</fullName>
    </submittedName>
</protein>
<proteinExistence type="predicted"/>
<gene>
    <name evidence="2" type="ORF">BS50DRAFT_590980</name>
</gene>
<dbReference type="EMBL" id="KZ678139">
    <property type="protein sequence ID" value="PSN64000.1"/>
    <property type="molecule type" value="Genomic_DNA"/>
</dbReference>
<dbReference type="AlphaFoldDB" id="A0A2T2NF48"/>
<sequence>MSCMKGSVAVQPYGARSTLPRPPREISPTQQAPSRRRGNVWMRRWPSACTAAPLALATNQRPNLASATGQPCTSHTLWATDRDPALPPPRLLLLPVASQPCPPEAGRCCFALLCAALLSSPHRRARFPALVAKRCAKRTPRTLDDITPNLFLLAPTPSSQFDSAADAASHFLFPAARLLPTALAHSSIPSLILPASILIHIAVAYPILPVATSPACSHDRPRCGQIPTLRGPPQRALHAGRY</sequence>
<name>A0A2T2NF48_CORCC</name>
<dbReference type="Proteomes" id="UP000240883">
    <property type="component" value="Unassembled WGS sequence"/>
</dbReference>
<evidence type="ECO:0000313" key="2">
    <source>
        <dbReference type="EMBL" id="PSN64000.1"/>
    </source>
</evidence>
<reference evidence="2 3" key="1">
    <citation type="journal article" date="2018" name="Front. Microbiol.">
        <title>Genome-Wide Analysis of Corynespora cassiicola Leaf Fall Disease Putative Effectors.</title>
        <authorList>
            <person name="Lopez D."/>
            <person name="Ribeiro S."/>
            <person name="Label P."/>
            <person name="Fumanal B."/>
            <person name="Venisse J.S."/>
            <person name="Kohler A."/>
            <person name="de Oliveira R.R."/>
            <person name="Labutti K."/>
            <person name="Lipzen A."/>
            <person name="Lail K."/>
            <person name="Bauer D."/>
            <person name="Ohm R.A."/>
            <person name="Barry K.W."/>
            <person name="Spatafora J."/>
            <person name="Grigoriev I.V."/>
            <person name="Martin F.M."/>
            <person name="Pujade-Renaud V."/>
        </authorList>
    </citation>
    <scope>NUCLEOTIDE SEQUENCE [LARGE SCALE GENOMIC DNA]</scope>
    <source>
        <strain evidence="2 3">Philippines</strain>
    </source>
</reference>
<organism evidence="2 3">
    <name type="scientific">Corynespora cassiicola Philippines</name>
    <dbReference type="NCBI Taxonomy" id="1448308"/>
    <lineage>
        <taxon>Eukaryota</taxon>
        <taxon>Fungi</taxon>
        <taxon>Dikarya</taxon>
        <taxon>Ascomycota</taxon>
        <taxon>Pezizomycotina</taxon>
        <taxon>Dothideomycetes</taxon>
        <taxon>Pleosporomycetidae</taxon>
        <taxon>Pleosporales</taxon>
        <taxon>Corynesporascaceae</taxon>
        <taxon>Corynespora</taxon>
    </lineage>
</organism>
<evidence type="ECO:0000313" key="3">
    <source>
        <dbReference type="Proteomes" id="UP000240883"/>
    </source>
</evidence>
<evidence type="ECO:0000256" key="1">
    <source>
        <dbReference type="SAM" id="MobiDB-lite"/>
    </source>
</evidence>
<accession>A0A2T2NF48</accession>
<feature type="region of interest" description="Disordered" evidence="1">
    <location>
        <begin position="219"/>
        <end position="242"/>
    </location>
</feature>
<keyword evidence="3" id="KW-1185">Reference proteome</keyword>
<feature type="region of interest" description="Disordered" evidence="1">
    <location>
        <begin position="1"/>
        <end position="39"/>
    </location>
</feature>